<protein>
    <submittedName>
        <fullName evidence="1">Chlorophyllase-1</fullName>
    </submittedName>
</protein>
<dbReference type="PANTHER" id="PTHR33428">
    <property type="entry name" value="CHLOROPHYLLASE-2, CHLOROPLASTIC"/>
    <property type="match status" value="1"/>
</dbReference>
<dbReference type="PANTHER" id="PTHR33428:SF10">
    <property type="entry name" value="CHLOROPHYLLASE-1"/>
    <property type="match status" value="1"/>
</dbReference>
<dbReference type="GO" id="GO:0015996">
    <property type="term" value="P:chlorophyll catabolic process"/>
    <property type="evidence" value="ECO:0007669"/>
    <property type="project" value="UniProtKB-UniPathway"/>
</dbReference>
<dbReference type="ESTHER" id="9poal-a0a1e5wii0">
    <property type="family name" value="Chlorophyllase_Plant"/>
</dbReference>
<dbReference type="InterPro" id="IPR029058">
    <property type="entry name" value="AB_hydrolase_fold"/>
</dbReference>
<dbReference type="InterPro" id="IPR017395">
    <property type="entry name" value="Chlorophyllase-like"/>
</dbReference>
<dbReference type="Gene3D" id="3.40.50.1820">
    <property type="entry name" value="alpha/beta hydrolase"/>
    <property type="match status" value="1"/>
</dbReference>
<gene>
    <name evidence="1" type="ORF">BAE44_0001835</name>
</gene>
<keyword evidence="2" id="KW-1185">Reference proteome</keyword>
<proteinExistence type="predicted"/>
<evidence type="ECO:0000313" key="1">
    <source>
        <dbReference type="EMBL" id="OEL37144.1"/>
    </source>
</evidence>
<evidence type="ECO:0000313" key="2">
    <source>
        <dbReference type="Proteomes" id="UP000095767"/>
    </source>
</evidence>
<dbReference type="GO" id="GO:0047746">
    <property type="term" value="F:chlorophyllase activity"/>
    <property type="evidence" value="ECO:0007669"/>
    <property type="project" value="TreeGrafter"/>
</dbReference>
<dbReference type="Proteomes" id="UP000095767">
    <property type="component" value="Unassembled WGS sequence"/>
</dbReference>
<organism evidence="1 2">
    <name type="scientific">Dichanthelium oligosanthes</name>
    <dbReference type="NCBI Taxonomy" id="888268"/>
    <lineage>
        <taxon>Eukaryota</taxon>
        <taxon>Viridiplantae</taxon>
        <taxon>Streptophyta</taxon>
        <taxon>Embryophyta</taxon>
        <taxon>Tracheophyta</taxon>
        <taxon>Spermatophyta</taxon>
        <taxon>Magnoliopsida</taxon>
        <taxon>Liliopsida</taxon>
        <taxon>Poales</taxon>
        <taxon>Poaceae</taxon>
        <taxon>PACMAD clade</taxon>
        <taxon>Panicoideae</taxon>
        <taxon>Panicodae</taxon>
        <taxon>Paniceae</taxon>
        <taxon>Dichantheliinae</taxon>
        <taxon>Dichanthelium</taxon>
    </lineage>
</organism>
<name>A0A1E5WII0_9POAL</name>
<dbReference type="STRING" id="888268.A0A1E5WII0"/>
<accession>A0A1E5WII0</accession>
<dbReference type="OrthoDB" id="1738596at2759"/>
<reference evidence="1 2" key="1">
    <citation type="submission" date="2016-09" db="EMBL/GenBank/DDBJ databases">
        <title>The draft genome of Dichanthelium oligosanthes: A C3 panicoid grass species.</title>
        <authorList>
            <person name="Studer A.J."/>
            <person name="Schnable J.C."/>
            <person name="Brutnell T.P."/>
        </authorList>
    </citation>
    <scope>NUCLEOTIDE SEQUENCE [LARGE SCALE GENOMIC DNA]</scope>
    <source>
        <strain evidence="2">cv. Kellogg 1175</strain>
        <tissue evidence="1">Leaf</tissue>
    </source>
</reference>
<sequence length="266" mass="27915">MAGEGGDTPVFQPGNLAVELIQVNGEKAPKPPTPILIAAPTVAGTYPVAMCFHGLFIPSQFYSEVLKHCASFGFIMVAPQLQVNIFAPTSGEEEIASASKVIDWLPEGLPSVLPKGVKPDVSKLALAGQSGGGHTAFALALGYGKTSLRFSALIGLDPVAGLSKTSQVSPKILTYKPSSFNIDIYAGLGHHRHRAWRSEEMIPRHSSGVSARRGAAASKDPMRRTVAGITVAFLEATLSGQGDDLSAIMGNPGLAPTTLDPVELRY</sequence>
<dbReference type="SUPFAM" id="SSF53474">
    <property type="entry name" value="alpha/beta-Hydrolases"/>
    <property type="match status" value="1"/>
</dbReference>
<dbReference type="UniPathway" id="UPA00674"/>
<dbReference type="Pfam" id="PF07224">
    <property type="entry name" value="Chlorophyllase"/>
    <property type="match status" value="2"/>
</dbReference>
<dbReference type="AlphaFoldDB" id="A0A1E5WII0"/>
<dbReference type="EMBL" id="LWDX02006598">
    <property type="protein sequence ID" value="OEL37144.1"/>
    <property type="molecule type" value="Genomic_DNA"/>
</dbReference>
<comment type="caution">
    <text evidence="1">The sequence shown here is derived from an EMBL/GenBank/DDBJ whole genome shotgun (WGS) entry which is preliminary data.</text>
</comment>